<dbReference type="InterPro" id="IPR056386">
    <property type="entry name" value="Ig_CD22"/>
</dbReference>
<dbReference type="EMBL" id="JAFJMO010000001">
    <property type="protein sequence ID" value="KAJ8287574.1"/>
    <property type="molecule type" value="Genomic_DNA"/>
</dbReference>
<feature type="domain" description="B-cell receptor CD22 first Ig-like" evidence="1">
    <location>
        <begin position="39"/>
        <end position="108"/>
    </location>
</feature>
<gene>
    <name evidence="2" type="ORF">COCON_G00002330</name>
</gene>
<dbReference type="AlphaFoldDB" id="A0A9Q1E1H1"/>
<proteinExistence type="predicted"/>
<keyword evidence="3" id="KW-1185">Reference proteome</keyword>
<evidence type="ECO:0000313" key="3">
    <source>
        <dbReference type="Proteomes" id="UP001152803"/>
    </source>
</evidence>
<organism evidence="2 3">
    <name type="scientific">Conger conger</name>
    <name type="common">Conger eel</name>
    <name type="synonym">Muraena conger</name>
    <dbReference type="NCBI Taxonomy" id="82655"/>
    <lineage>
        <taxon>Eukaryota</taxon>
        <taxon>Metazoa</taxon>
        <taxon>Chordata</taxon>
        <taxon>Craniata</taxon>
        <taxon>Vertebrata</taxon>
        <taxon>Euteleostomi</taxon>
        <taxon>Actinopterygii</taxon>
        <taxon>Neopterygii</taxon>
        <taxon>Teleostei</taxon>
        <taxon>Anguilliformes</taxon>
        <taxon>Congridae</taxon>
        <taxon>Conger</taxon>
    </lineage>
</organism>
<protein>
    <recommendedName>
        <fullName evidence="1">B-cell receptor CD22 first Ig-like domain-containing protein</fullName>
    </recommendedName>
</protein>
<dbReference type="InterPro" id="IPR013783">
    <property type="entry name" value="Ig-like_fold"/>
</dbReference>
<evidence type="ECO:0000259" key="1">
    <source>
        <dbReference type="Pfam" id="PF24518"/>
    </source>
</evidence>
<dbReference type="Gene3D" id="2.60.40.10">
    <property type="entry name" value="Immunoglobulins"/>
    <property type="match status" value="1"/>
</dbReference>
<reference evidence="2" key="1">
    <citation type="journal article" date="2023" name="Science">
        <title>Genome structures resolve the early diversification of teleost fishes.</title>
        <authorList>
            <person name="Parey E."/>
            <person name="Louis A."/>
            <person name="Montfort J."/>
            <person name="Bouchez O."/>
            <person name="Roques C."/>
            <person name="Iampietro C."/>
            <person name="Lluch J."/>
            <person name="Castinel A."/>
            <person name="Donnadieu C."/>
            <person name="Desvignes T."/>
            <person name="Floi Bucao C."/>
            <person name="Jouanno E."/>
            <person name="Wen M."/>
            <person name="Mejri S."/>
            <person name="Dirks R."/>
            <person name="Jansen H."/>
            <person name="Henkel C."/>
            <person name="Chen W.J."/>
            <person name="Zahm M."/>
            <person name="Cabau C."/>
            <person name="Klopp C."/>
            <person name="Thompson A.W."/>
            <person name="Robinson-Rechavi M."/>
            <person name="Braasch I."/>
            <person name="Lecointre G."/>
            <person name="Bobe J."/>
            <person name="Postlethwait J.H."/>
            <person name="Berthelot C."/>
            <person name="Roest Crollius H."/>
            <person name="Guiguen Y."/>
        </authorList>
    </citation>
    <scope>NUCLEOTIDE SEQUENCE</scope>
    <source>
        <strain evidence="2">Concon-B</strain>
    </source>
</reference>
<dbReference type="Proteomes" id="UP001152803">
    <property type="component" value="Unassembled WGS sequence"/>
</dbReference>
<sequence length="125" mass="13706">MSNVPIPHTYSGRCIMTSLWVIGLFLIGDCISTSSPLKAKEGSCVKISIDMKFPMEGGNVVWLKNATWNSTSNDFEGTVVYSLKADKPAAKEFENRVSVDTSPDRTTSQLTISQFETGGQWNIHG</sequence>
<accession>A0A9Q1E1H1</accession>
<comment type="caution">
    <text evidence="2">The sequence shown here is derived from an EMBL/GenBank/DDBJ whole genome shotgun (WGS) entry which is preliminary data.</text>
</comment>
<evidence type="ECO:0000313" key="2">
    <source>
        <dbReference type="EMBL" id="KAJ8287574.1"/>
    </source>
</evidence>
<dbReference type="Pfam" id="PF24518">
    <property type="entry name" value="Ig_CD22"/>
    <property type="match status" value="1"/>
</dbReference>
<name>A0A9Q1E1H1_CONCO</name>